<reference evidence="9" key="1">
    <citation type="journal article" date="2018" name="Curr. Microbiol.">
        <title>Cellulosimicrobium arenosum sp. nov., Isolated from Marine Sediment Sand.</title>
        <authorList>
            <person name="Oh M."/>
            <person name="Kim J.H."/>
            <person name="Yoon J.H."/>
            <person name="Schumann P."/>
            <person name="Kim W."/>
        </authorList>
    </citation>
    <scope>NUCLEOTIDE SEQUENCE</scope>
    <source>
        <strain evidence="9">KCTC 49039</strain>
    </source>
</reference>
<dbReference type="EMBL" id="JACYHB010000009">
    <property type="protein sequence ID" value="MBD8079703.1"/>
    <property type="molecule type" value="Genomic_DNA"/>
</dbReference>
<organism evidence="9 10">
    <name type="scientific">Cellulosimicrobium arenosum</name>
    <dbReference type="NCBI Taxonomy" id="2708133"/>
    <lineage>
        <taxon>Bacteria</taxon>
        <taxon>Bacillati</taxon>
        <taxon>Actinomycetota</taxon>
        <taxon>Actinomycetes</taxon>
        <taxon>Micrococcales</taxon>
        <taxon>Promicromonosporaceae</taxon>
        <taxon>Cellulosimicrobium</taxon>
    </lineage>
</organism>
<dbReference type="Pfam" id="PF13641">
    <property type="entry name" value="Glyco_tranf_2_3"/>
    <property type="match status" value="1"/>
</dbReference>
<proteinExistence type="predicted"/>
<dbReference type="InterPro" id="IPR029044">
    <property type="entry name" value="Nucleotide-diphossugar_trans"/>
</dbReference>
<dbReference type="PANTHER" id="PTHR43867">
    <property type="entry name" value="CELLULOSE SYNTHASE CATALYTIC SUBUNIT A [UDP-FORMING]"/>
    <property type="match status" value="1"/>
</dbReference>
<reference evidence="9" key="2">
    <citation type="submission" date="2020-09" db="EMBL/GenBank/DDBJ databases">
        <authorList>
            <person name="Yu Y."/>
        </authorList>
    </citation>
    <scope>NUCLEOTIDE SEQUENCE</scope>
    <source>
        <strain evidence="9">KCTC 49039</strain>
    </source>
</reference>
<dbReference type="SUPFAM" id="SSF53448">
    <property type="entry name" value="Nucleotide-diphospho-sugar transferases"/>
    <property type="match status" value="1"/>
</dbReference>
<protein>
    <submittedName>
        <fullName evidence="9">Glycosyltransferase</fullName>
    </submittedName>
</protein>
<feature type="region of interest" description="Disordered" evidence="7">
    <location>
        <begin position="21"/>
        <end position="42"/>
    </location>
</feature>
<evidence type="ECO:0000256" key="3">
    <source>
        <dbReference type="ARBA" id="ARBA00022679"/>
    </source>
</evidence>
<comment type="caution">
    <text evidence="9">The sequence shown here is derived from an EMBL/GenBank/DDBJ whole genome shotgun (WGS) entry which is preliminary data.</text>
</comment>
<comment type="subcellular location">
    <subcellularLocation>
        <location evidence="1">Membrane</location>
        <topology evidence="1">Multi-pass membrane protein</topology>
    </subcellularLocation>
</comment>
<dbReference type="CDD" id="cd06421">
    <property type="entry name" value="CESA_CelA_like"/>
    <property type="match status" value="1"/>
</dbReference>
<feature type="transmembrane region" description="Helical" evidence="8">
    <location>
        <begin position="494"/>
        <end position="516"/>
    </location>
</feature>
<evidence type="ECO:0000256" key="1">
    <source>
        <dbReference type="ARBA" id="ARBA00004141"/>
    </source>
</evidence>
<dbReference type="RefSeq" id="WP_191829292.1">
    <property type="nucleotide sequence ID" value="NZ_JACYHB010000009.1"/>
</dbReference>
<evidence type="ECO:0000256" key="8">
    <source>
        <dbReference type="SAM" id="Phobius"/>
    </source>
</evidence>
<feature type="transmembrane region" description="Helical" evidence="8">
    <location>
        <begin position="429"/>
        <end position="448"/>
    </location>
</feature>
<keyword evidence="5 8" id="KW-1133">Transmembrane helix</keyword>
<evidence type="ECO:0000313" key="10">
    <source>
        <dbReference type="Proteomes" id="UP000610846"/>
    </source>
</evidence>
<feature type="transmembrane region" description="Helical" evidence="8">
    <location>
        <begin position="79"/>
        <end position="101"/>
    </location>
</feature>
<feature type="transmembrane region" description="Helical" evidence="8">
    <location>
        <begin position="387"/>
        <end position="409"/>
    </location>
</feature>
<feature type="transmembrane region" description="Helical" evidence="8">
    <location>
        <begin position="48"/>
        <end position="67"/>
    </location>
</feature>
<keyword evidence="3" id="KW-0808">Transferase</keyword>
<evidence type="ECO:0000256" key="7">
    <source>
        <dbReference type="SAM" id="MobiDB-lite"/>
    </source>
</evidence>
<feature type="transmembrane region" description="Helical" evidence="8">
    <location>
        <begin position="528"/>
        <end position="546"/>
    </location>
</feature>
<evidence type="ECO:0000313" key="9">
    <source>
        <dbReference type="EMBL" id="MBD8079703.1"/>
    </source>
</evidence>
<dbReference type="GO" id="GO:0005886">
    <property type="term" value="C:plasma membrane"/>
    <property type="evidence" value="ECO:0007669"/>
    <property type="project" value="TreeGrafter"/>
</dbReference>
<evidence type="ECO:0000256" key="2">
    <source>
        <dbReference type="ARBA" id="ARBA00022676"/>
    </source>
</evidence>
<evidence type="ECO:0000256" key="6">
    <source>
        <dbReference type="ARBA" id="ARBA00023136"/>
    </source>
</evidence>
<dbReference type="GO" id="GO:0016758">
    <property type="term" value="F:hexosyltransferase activity"/>
    <property type="evidence" value="ECO:0007669"/>
    <property type="project" value="TreeGrafter"/>
</dbReference>
<evidence type="ECO:0000256" key="5">
    <source>
        <dbReference type="ARBA" id="ARBA00022989"/>
    </source>
</evidence>
<dbReference type="InterPro" id="IPR050321">
    <property type="entry name" value="Glycosyltr_2/OpgH_subfam"/>
</dbReference>
<dbReference type="AlphaFoldDB" id="A0A927J0N7"/>
<keyword evidence="6 8" id="KW-0472">Membrane</keyword>
<accession>A0A927J0N7</accession>
<gene>
    <name evidence="9" type="ORF">IF651_11610</name>
</gene>
<sequence length="638" mass="70058">MAVSEFDRLVVTPRRTQYVRSASFGPPAEPARSTAPPRDENSAARSPSLVLIMLIATLGVVAYAVFLLNPANRGDALPYVMVITAETVLVTQALLAMWTVLSSGHDTRGFSFHHAKDRLFDVPEIIRDNAEDDPTRWNLYLHDEPVTVDVFITTYGEDLDTIARTVRAAVAIRGTHRTWVLDDGRSDDVRDLAAQLGARYVRRLSSNGAKAGNVNHALAIAKGDYFVILDADFVPRPEFLVETVPFFVKDDVAFVQTPQTYGNLDNLISRGAGYMQAVFYRFVQPGRNRFNAAFCVGTNVIFRRAAIDDIGGMHTDSKSEDVWTSLMLHERGWRTVYIPTTLAVGDTPETVEAYTKQQLRWATGGFEIMLQHNPLSPRRTLTLDQRLQYTVTATHYLAGIAPLVLLLVPPLQIYLDLTPMNLTISWGTWLLYYAGFYVLQIAIAFFTLGSFRWEVLMLASVSFPIYTKALWNAMTGKEQAWHVTGQKGAVRSPFTFMMPQVLFFAFLLITSAVGAWKEWGDAMPSLALAWNVTNTFILGAFVVTAFRESVAAKSVARSERGQRPGGVRRRGRAVAPGLPSGASFLGASRQARHDPVRPPVPAASSDRADSRRSAGALAVSSLPDGASSGPVVPAGGVA</sequence>
<name>A0A927J0N7_9MICO</name>
<dbReference type="PANTHER" id="PTHR43867:SF2">
    <property type="entry name" value="CELLULOSE SYNTHASE CATALYTIC SUBUNIT A [UDP-FORMING]"/>
    <property type="match status" value="1"/>
</dbReference>
<evidence type="ECO:0000256" key="4">
    <source>
        <dbReference type="ARBA" id="ARBA00022692"/>
    </source>
</evidence>
<dbReference type="Gene3D" id="3.90.550.10">
    <property type="entry name" value="Spore Coat Polysaccharide Biosynthesis Protein SpsA, Chain A"/>
    <property type="match status" value="1"/>
</dbReference>
<feature type="region of interest" description="Disordered" evidence="7">
    <location>
        <begin position="554"/>
        <end position="638"/>
    </location>
</feature>
<dbReference type="Proteomes" id="UP000610846">
    <property type="component" value="Unassembled WGS sequence"/>
</dbReference>
<keyword evidence="4 8" id="KW-0812">Transmembrane</keyword>
<keyword evidence="2" id="KW-0328">Glycosyltransferase</keyword>
<keyword evidence="10" id="KW-1185">Reference proteome</keyword>